<proteinExistence type="predicted"/>
<dbReference type="EMBL" id="CP017599">
    <property type="protein sequence ID" value="AOX04439.1"/>
    <property type="molecule type" value="Genomic_DNA"/>
</dbReference>
<protein>
    <submittedName>
        <fullName evidence="1">Uncharacterized protein</fullName>
    </submittedName>
</protein>
<gene>
    <name evidence="1" type="ORF">BJP34_20980</name>
</gene>
<dbReference type="KEGG" id="mpro:BJP34_20980"/>
<dbReference type="Proteomes" id="UP000177870">
    <property type="component" value="Chromosome"/>
</dbReference>
<dbReference type="RefSeq" id="WP_070396797.1">
    <property type="nucleotide sequence ID" value="NZ_CP017599.1"/>
</dbReference>
<dbReference type="NCBIfam" id="NF038050">
    <property type="entry name" value="NrtS"/>
    <property type="match status" value="1"/>
</dbReference>
<dbReference type="InterPro" id="IPR047700">
    <property type="entry name" value="NrtS-like"/>
</dbReference>
<accession>A0A1D8U3E3</accession>
<evidence type="ECO:0000313" key="2">
    <source>
        <dbReference type="Proteomes" id="UP000177870"/>
    </source>
</evidence>
<dbReference type="STRING" id="1458985.BJP34_20980"/>
<sequence length="68" mass="7522">MPTALRVALVVGSVLFVINHGSAILQGQMNRERWISGGLTYIVPYLVNIHGQYTIRSLALGSKRKSRL</sequence>
<evidence type="ECO:0000313" key="1">
    <source>
        <dbReference type="EMBL" id="AOX04439.1"/>
    </source>
</evidence>
<dbReference type="OrthoDB" id="8564192at2"/>
<name>A0A1D8U3E3_9CYAN</name>
<organism evidence="1 2">
    <name type="scientific">Moorena producens PAL-8-15-08-1</name>
    <dbReference type="NCBI Taxonomy" id="1458985"/>
    <lineage>
        <taxon>Bacteria</taxon>
        <taxon>Bacillati</taxon>
        <taxon>Cyanobacteriota</taxon>
        <taxon>Cyanophyceae</taxon>
        <taxon>Coleofasciculales</taxon>
        <taxon>Coleofasciculaceae</taxon>
        <taxon>Moorena</taxon>
    </lineage>
</organism>
<dbReference type="AlphaFoldDB" id="A0A1D8U3E3"/>
<reference evidence="2" key="1">
    <citation type="submission" date="2016-10" db="EMBL/GenBank/DDBJ databases">
        <title>Comparative genomics uncovers the prolific and rare metabolic potential of the cyanobacterial genus Moorea.</title>
        <authorList>
            <person name="Leao T."/>
            <person name="Castelao G."/>
            <person name="Korobeynikov A."/>
            <person name="Monroe E.A."/>
            <person name="Podell S."/>
            <person name="Glukhov E."/>
            <person name="Allen E."/>
            <person name="Gerwick W.H."/>
            <person name="Gerwick L."/>
        </authorList>
    </citation>
    <scope>NUCLEOTIDE SEQUENCE [LARGE SCALE GENOMIC DNA]</scope>
    <source>
        <strain evidence="2">PAL-8-15-08-1</strain>
    </source>
</reference>